<dbReference type="CDD" id="cd02972">
    <property type="entry name" value="DsbA_family"/>
    <property type="match status" value="1"/>
</dbReference>
<evidence type="ECO:0000256" key="5">
    <source>
        <dbReference type="ARBA" id="ARBA00023284"/>
    </source>
</evidence>
<gene>
    <name evidence="8" type="ORF">AUCHE_05_01450</name>
</gene>
<keyword evidence="6" id="KW-1133">Transmembrane helix</keyword>
<dbReference type="InterPro" id="IPR036249">
    <property type="entry name" value="Thioredoxin-like_sf"/>
</dbReference>
<evidence type="ECO:0000259" key="7">
    <source>
        <dbReference type="Pfam" id="PF13462"/>
    </source>
</evidence>
<name>K6VPE2_9MICO</name>
<comment type="similarity">
    <text evidence="1">Belongs to the thioredoxin family. DsbA subfamily.</text>
</comment>
<keyword evidence="9" id="KW-1185">Reference proteome</keyword>
<feature type="domain" description="Thioredoxin-like fold" evidence="7">
    <location>
        <begin position="94"/>
        <end position="244"/>
    </location>
</feature>
<keyword evidence="6" id="KW-0472">Membrane</keyword>
<keyword evidence="2" id="KW-0732">Signal</keyword>
<proteinExistence type="inferred from homology"/>
<keyword evidence="6" id="KW-0812">Transmembrane</keyword>
<protein>
    <recommendedName>
        <fullName evidence="7">Thioredoxin-like fold domain-containing protein</fullName>
    </recommendedName>
</protein>
<evidence type="ECO:0000256" key="2">
    <source>
        <dbReference type="ARBA" id="ARBA00022729"/>
    </source>
</evidence>
<keyword evidence="3" id="KW-0560">Oxidoreductase</keyword>
<dbReference type="RefSeq" id="WP_006501992.1">
    <property type="nucleotide sequence ID" value="NZ_BAGZ01000005.1"/>
</dbReference>
<dbReference type="PANTHER" id="PTHR13887">
    <property type="entry name" value="GLUTATHIONE S-TRANSFERASE KAPPA"/>
    <property type="match status" value="1"/>
</dbReference>
<evidence type="ECO:0000256" key="6">
    <source>
        <dbReference type="SAM" id="Phobius"/>
    </source>
</evidence>
<evidence type="ECO:0000256" key="3">
    <source>
        <dbReference type="ARBA" id="ARBA00023002"/>
    </source>
</evidence>
<evidence type="ECO:0000313" key="8">
    <source>
        <dbReference type="EMBL" id="GAB77240.1"/>
    </source>
</evidence>
<dbReference type="PANTHER" id="PTHR13887:SF14">
    <property type="entry name" value="DISULFIDE BOND FORMATION PROTEIN D"/>
    <property type="match status" value="1"/>
</dbReference>
<dbReference type="InterPro" id="IPR012336">
    <property type="entry name" value="Thioredoxin-like_fold"/>
</dbReference>
<dbReference type="SUPFAM" id="SSF52833">
    <property type="entry name" value="Thioredoxin-like"/>
    <property type="match status" value="1"/>
</dbReference>
<dbReference type="OrthoDB" id="117402at2"/>
<sequence>MAPPQNSRQAKISAAAPAQGRNVKGLLAVIIAVVVVAAAFFMLFFRPGSNEPSALPSGGSSAPNGEVKLPKGVSGKDAPVVATNGGVLKEGIPTLQIFEDFQCPWCQKFDQMFGPKIGELGAAGKINVVYYQKTFLDDSLRNNSSTKAANAALCASDAGKFFQVHEKIFAKQPKDEGKGYSDEDIQKSAVEGGLSGEQLETWKTCVAQETYKPYLKNLEEYTSKTMGIRSTPSYYVNSKKIDTNGISNADEFEKKMFETAK</sequence>
<organism evidence="8 9">
    <name type="scientific">Austwickia chelonae NBRC 105200</name>
    <dbReference type="NCBI Taxonomy" id="1184607"/>
    <lineage>
        <taxon>Bacteria</taxon>
        <taxon>Bacillati</taxon>
        <taxon>Actinomycetota</taxon>
        <taxon>Actinomycetes</taxon>
        <taxon>Micrococcales</taxon>
        <taxon>Dermatophilaceae</taxon>
        <taxon>Austwickia</taxon>
    </lineage>
</organism>
<dbReference type="Pfam" id="PF13462">
    <property type="entry name" value="Thioredoxin_4"/>
    <property type="match status" value="1"/>
</dbReference>
<dbReference type="eggNOG" id="COG1651">
    <property type="taxonomic scope" value="Bacteria"/>
</dbReference>
<evidence type="ECO:0000256" key="1">
    <source>
        <dbReference type="ARBA" id="ARBA00005791"/>
    </source>
</evidence>
<reference evidence="8 9" key="1">
    <citation type="submission" date="2012-08" db="EMBL/GenBank/DDBJ databases">
        <title>Whole genome shotgun sequence of Austwickia chelonae NBRC 105200.</title>
        <authorList>
            <person name="Yoshida I."/>
            <person name="Hosoyama A."/>
            <person name="Tsuchikane K."/>
            <person name="Katsumata H."/>
            <person name="Ando Y."/>
            <person name="Ohji S."/>
            <person name="Hamada M."/>
            <person name="Tamura T."/>
            <person name="Yamazoe A."/>
            <person name="Yamazaki S."/>
            <person name="Fujita N."/>
        </authorList>
    </citation>
    <scope>NUCLEOTIDE SEQUENCE [LARGE SCALE GENOMIC DNA]</scope>
    <source>
        <strain evidence="8 9">NBRC 105200</strain>
    </source>
</reference>
<dbReference type="Proteomes" id="UP000008495">
    <property type="component" value="Unassembled WGS sequence"/>
</dbReference>
<dbReference type="AlphaFoldDB" id="K6VPE2"/>
<evidence type="ECO:0000256" key="4">
    <source>
        <dbReference type="ARBA" id="ARBA00023157"/>
    </source>
</evidence>
<feature type="transmembrane region" description="Helical" evidence="6">
    <location>
        <begin position="26"/>
        <end position="45"/>
    </location>
</feature>
<keyword evidence="4" id="KW-1015">Disulfide bond</keyword>
<dbReference type="Gene3D" id="3.40.30.10">
    <property type="entry name" value="Glutaredoxin"/>
    <property type="match status" value="1"/>
</dbReference>
<dbReference type="GO" id="GO:0016491">
    <property type="term" value="F:oxidoreductase activity"/>
    <property type="evidence" value="ECO:0007669"/>
    <property type="project" value="UniProtKB-KW"/>
</dbReference>
<keyword evidence="5" id="KW-0676">Redox-active center</keyword>
<dbReference type="EMBL" id="BAGZ01000005">
    <property type="protein sequence ID" value="GAB77240.1"/>
    <property type="molecule type" value="Genomic_DNA"/>
</dbReference>
<evidence type="ECO:0000313" key="9">
    <source>
        <dbReference type="Proteomes" id="UP000008495"/>
    </source>
</evidence>
<comment type="caution">
    <text evidence="8">The sequence shown here is derived from an EMBL/GenBank/DDBJ whole genome shotgun (WGS) entry which is preliminary data.</text>
</comment>
<dbReference type="STRING" id="100225.SAMN05421595_1056"/>
<accession>K6VPE2</accession>